<keyword evidence="2" id="KW-0472">Membrane</keyword>
<feature type="region of interest" description="Disordered" evidence="1">
    <location>
        <begin position="1"/>
        <end position="29"/>
    </location>
</feature>
<dbReference type="RefSeq" id="WP_166317931.1">
    <property type="nucleotide sequence ID" value="NZ_WOTH01000040.1"/>
</dbReference>
<keyword evidence="4" id="KW-1185">Reference proteome</keyword>
<sequence length="84" mass="9845">MAAELNLEQKLHDTSQKVRDHAEHVFSRHSDRVERRLEEQISALQSQLDSHEHARRTSHLRFYLTIAGVIAASALIHFRRHKAR</sequence>
<dbReference type="AlphaFoldDB" id="A0A967EEE0"/>
<protein>
    <submittedName>
        <fullName evidence="3">Uncharacterized protein</fullName>
    </submittedName>
</protein>
<accession>A0A967EEE0</accession>
<evidence type="ECO:0000313" key="4">
    <source>
        <dbReference type="Proteomes" id="UP000597459"/>
    </source>
</evidence>
<evidence type="ECO:0000256" key="2">
    <source>
        <dbReference type="SAM" id="Phobius"/>
    </source>
</evidence>
<keyword evidence="2" id="KW-0812">Transmembrane</keyword>
<gene>
    <name evidence="3" type="ORF">GOB87_13540</name>
</gene>
<reference evidence="3" key="1">
    <citation type="submission" date="2019-11" db="EMBL/GenBank/DDBJ databases">
        <title>Description of new Acetobacter species.</title>
        <authorList>
            <person name="Cleenwerck I."/>
            <person name="Sombolestani A.S."/>
        </authorList>
    </citation>
    <scope>NUCLEOTIDE SEQUENCE</scope>
    <source>
        <strain evidence="3">LMG 1626</strain>
    </source>
</reference>
<dbReference type="EMBL" id="WOTH01000040">
    <property type="protein sequence ID" value="NHO54955.1"/>
    <property type="molecule type" value="Genomic_DNA"/>
</dbReference>
<organism evidence="3 4">
    <name type="scientific">Acetobacter estunensis</name>
    <dbReference type="NCBI Taxonomy" id="104097"/>
    <lineage>
        <taxon>Bacteria</taxon>
        <taxon>Pseudomonadati</taxon>
        <taxon>Pseudomonadota</taxon>
        <taxon>Alphaproteobacteria</taxon>
        <taxon>Acetobacterales</taxon>
        <taxon>Acetobacteraceae</taxon>
        <taxon>Acetobacter</taxon>
    </lineage>
</organism>
<comment type="caution">
    <text evidence="3">The sequence shown here is derived from an EMBL/GenBank/DDBJ whole genome shotgun (WGS) entry which is preliminary data.</text>
</comment>
<evidence type="ECO:0000313" key="3">
    <source>
        <dbReference type="EMBL" id="NHO54955.1"/>
    </source>
</evidence>
<dbReference type="Proteomes" id="UP000597459">
    <property type="component" value="Unassembled WGS sequence"/>
</dbReference>
<keyword evidence="2" id="KW-1133">Transmembrane helix</keyword>
<name>A0A967EEE0_9PROT</name>
<proteinExistence type="predicted"/>
<feature type="compositionally biased region" description="Basic and acidic residues" evidence="1">
    <location>
        <begin position="7"/>
        <end position="29"/>
    </location>
</feature>
<evidence type="ECO:0000256" key="1">
    <source>
        <dbReference type="SAM" id="MobiDB-lite"/>
    </source>
</evidence>
<feature type="transmembrane region" description="Helical" evidence="2">
    <location>
        <begin position="60"/>
        <end position="78"/>
    </location>
</feature>